<dbReference type="InterPro" id="IPR029058">
    <property type="entry name" value="AB_hydrolase_fold"/>
</dbReference>
<dbReference type="EMBL" id="KE652306">
    <property type="protein sequence ID" value="EQL02471.1"/>
    <property type="molecule type" value="Genomic_DNA"/>
</dbReference>
<proteinExistence type="predicted"/>
<dbReference type="SUPFAM" id="SSF53474">
    <property type="entry name" value="alpha/beta-Hydrolases"/>
    <property type="match status" value="1"/>
</dbReference>
<dbReference type="Proteomes" id="UP000019374">
    <property type="component" value="Unassembled WGS sequence"/>
</dbReference>
<keyword evidence="1" id="KW-0378">Hydrolase</keyword>
<dbReference type="Pfam" id="PF03959">
    <property type="entry name" value="FSH1"/>
    <property type="match status" value="1"/>
</dbReference>
<dbReference type="PANTHER" id="PTHR48070">
    <property type="entry name" value="ESTERASE OVCA2"/>
    <property type="match status" value="1"/>
</dbReference>
<protein>
    <submittedName>
        <fullName evidence="4">Dihydrofolate reductase</fullName>
    </submittedName>
</protein>
<dbReference type="InterPro" id="IPR005645">
    <property type="entry name" value="FSH-like_dom"/>
</dbReference>
<dbReference type="GO" id="GO:0016787">
    <property type="term" value="F:hydrolase activity"/>
    <property type="evidence" value="ECO:0007669"/>
    <property type="project" value="UniProtKB-KW"/>
</dbReference>
<dbReference type="OrthoDB" id="2094269at2759"/>
<dbReference type="HOGENOM" id="CLU_051938_2_0_1"/>
<dbReference type="InterPro" id="IPR050593">
    <property type="entry name" value="LovG"/>
</dbReference>
<dbReference type="PANTHER" id="PTHR48070:SF6">
    <property type="entry name" value="ESTERASE OVCA2"/>
    <property type="match status" value="1"/>
</dbReference>
<name>T5AJ82_OPHSC</name>
<accession>T5AJ82</accession>
<dbReference type="GO" id="GO:0019748">
    <property type="term" value="P:secondary metabolic process"/>
    <property type="evidence" value="ECO:0007669"/>
    <property type="project" value="TreeGrafter"/>
</dbReference>
<evidence type="ECO:0000256" key="1">
    <source>
        <dbReference type="ARBA" id="ARBA00022801"/>
    </source>
</evidence>
<organism evidence="4 5">
    <name type="scientific">Ophiocordyceps sinensis (strain Co18 / CGMCC 3.14243)</name>
    <name type="common">Yarsagumba caterpillar fungus</name>
    <name type="synonym">Hirsutella sinensis</name>
    <dbReference type="NCBI Taxonomy" id="911162"/>
    <lineage>
        <taxon>Eukaryota</taxon>
        <taxon>Fungi</taxon>
        <taxon>Dikarya</taxon>
        <taxon>Ascomycota</taxon>
        <taxon>Pezizomycotina</taxon>
        <taxon>Sordariomycetes</taxon>
        <taxon>Hypocreomycetidae</taxon>
        <taxon>Hypocreales</taxon>
        <taxon>Ophiocordycipitaceae</taxon>
        <taxon>Ophiocordyceps</taxon>
    </lineage>
</organism>
<dbReference type="Gene3D" id="3.40.50.1820">
    <property type="entry name" value="alpha/beta hydrolase"/>
    <property type="match status" value="1"/>
</dbReference>
<gene>
    <name evidence="4" type="ORF">OCS_01818</name>
</gene>
<dbReference type="AlphaFoldDB" id="T5AJ82"/>
<dbReference type="GO" id="GO:0005634">
    <property type="term" value="C:nucleus"/>
    <property type="evidence" value="ECO:0007669"/>
    <property type="project" value="TreeGrafter"/>
</dbReference>
<feature type="domain" description="Serine hydrolase" evidence="3">
    <location>
        <begin position="122"/>
        <end position="355"/>
    </location>
</feature>
<evidence type="ECO:0000256" key="2">
    <source>
        <dbReference type="SAM" id="MobiDB-lite"/>
    </source>
</evidence>
<evidence type="ECO:0000313" key="4">
    <source>
        <dbReference type="EMBL" id="EQL02471.1"/>
    </source>
</evidence>
<dbReference type="GO" id="GO:0005737">
    <property type="term" value="C:cytoplasm"/>
    <property type="evidence" value="ECO:0007669"/>
    <property type="project" value="TreeGrafter"/>
</dbReference>
<feature type="region of interest" description="Disordered" evidence="2">
    <location>
        <begin position="36"/>
        <end position="61"/>
    </location>
</feature>
<sequence length="369" mass="39504">MSIAGHQPSRSVIKVIKRAGCIVESESRRHRHVENGLPLLQPSPSEAARPLAQTTATGPGTQFDHLYHRPMHRFPALGVRSLPSSRKSSPPSLLVASHCAAARHRAMSAATTPQAGSSQPVEVKILMLHGYTQSGPLFRAKTRALEKIVTKALAPVPLVPVLVYPTAPNRLLARDIPGYQPPAPPPGQQDAGDHDGDYQPDTWAWFRKDEATGTYRLLAEGMAAVAAAIREAGGVDAVCGFSQGGAMAAVVAAALEPERPVHQGPDGSWALALRDANAGRPLKFAVSYSGFFGPVDALKWCYEPKIKTPTLHYVGSLDTVVDESRSQGLIDRCQDPVLVVHPGGHHVPVAKEWVMPLAGFIKQHAQPKA</sequence>
<dbReference type="eggNOG" id="KOG2551">
    <property type="taxonomic scope" value="Eukaryota"/>
</dbReference>
<feature type="region of interest" description="Disordered" evidence="2">
    <location>
        <begin position="174"/>
        <end position="200"/>
    </location>
</feature>
<evidence type="ECO:0000259" key="3">
    <source>
        <dbReference type="Pfam" id="PF03959"/>
    </source>
</evidence>
<evidence type="ECO:0000313" key="5">
    <source>
        <dbReference type="Proteomes" id="UP000019374"/>
    </source>
</evidence>
<reference evidence="4 5" key="1">
    <citation type="journal article" date="2013" name="Chin. Sci. Bull.">
        <title>Genome survey uncovers the secrets of sex and lifestyle in caterpillar fungus.</title>
        <authorList>
            <person name="Hu X."/>
            <person name="Zhang Y."/>
            <person name="Xiao G."/>
            <person name="Zheng P."/>
            <person name="Xia Y."/>
            <person name="Zhang X."/>
            <person name="St Leger R.J."/>
            <person name="Liu X."/>
            <person name="Wang C."/>
        </authorList>
    </citation>
    <scope>NUCLEOTIDE SEQUENCE [LARGE SCALE GENOMIC DNA]</scope>
    <source>
        <strain evidence="5">Co18 / CGMCC 3.14243</strain>
        <tissue evidence="4">Fruit-body</tissue>
    </source>
</reference>